<dbReference type="KEGG" id="rru:Rru_A0462"/>
<evidence type="ECO:0000256" key="2">
    <source>
        <dbReference type="ARBA" id="ARBA00022857"/>
    </source>
</evidence>
<dbReference type="STRING" id="269796.Rru_A0462"/>
<dbReference type="PATRIC" id="fig|269796.9.peg.519"/>
<evidence type="ECO:0000313" key="6">
    <source>
        <dbReference type="Proteomes" id="UP000001929"/>
    </source>
</evidence>
<dbReference type="Pfam" id="PF00171">
    <property type="entry name" value="Aldedh"/>
    <property type="match status" value="1"/>
</dbReference>
<dbReference type="HOGENOM" id="CLU_005391_5_1_5"/>
<proteinExistence type="inferred from homology"/>
<evidence type="ECO:0000259" key="4">
    <source>
        <dbReference type="Pfam" id="PF00171"/>
    </source>
</evidence>
<name>Q2RX78_RHORT</name>
<dbReference type="Proteomes" id="UP000001929">
    <property type="component" value="Chromosome"/>
</dbReference>
<dbReference type="FunFam" id="3.40.309.10:FF:000009">
    <property type="entry name" value="Aldehyde dehydrogenase A"/>
    <property type="match status" value="1"/>
</dbReference>
<dbReference type="CDD" id="cd07100">
    <property type="entry name" value="ALDH_SSADH1_GabD1"/>
    <property type="match status" value="1"/>
</dbReference>
<dbReference type="FunFam" id="3.40.605.10:FF:000012">
    <property type="entry name" value="NAD-dependent succinate-semialdehyde dehydrogenase"/>
    <property type="match status" value="1"/>
</dbReference>
<dbReference type="Gene3D" id="3.40.605.10">
    <property type="entry name" value="Aldehyde Dehydrogenase, Chain A, domain 1"/>
    <property type="match status" value="1"/>
</dbReference>
<evidence type="ECO:0000256" key="1">
    <source>
        <dbReference type="ARBA" id="ARBA00009986"/>
    </source>
</evidence>
<reference evidence="5 6" key="1">
    <citation type="journal article" date="2011" name="Stand. Genomic Sci.">
        <title>Complete genome sequence of Rhodospirillum rubrum type strain (S1).</title>
        <authorList>
            <person name="Munk A.C."/>
            <person name="Copeland A."/>
            <person name="Lucas S."/>
            <person name="Lapidus A."/>
            <person name="Del Rio T.G."/>
            <person name="Barry K."/>
            <person name="Detter J.C."/>
            <person name="Hammon N."/>
            <person name="Israni S."/>
            <person name="Pitluck S."/>
            <person name="Brettin T."/>
            <person name="Bruce D."/>
            <person name="Han C."/>
            <person name="Tapia R."/>
            <person name="Gilna P."/>
            <person name="Schmutz J."/>
            <person name="Larimer F."/>
            <person name="Land M."/>
            <person name="Kyrpides N.C."/>
            <person name="Mavromatis K."/>
            <person name="Richardson P."/>
            <person name="Rohde M."/>
            <person name="Goker M."/>
            <person name="Klenk H.P."/>
            <person name="Zhang Y."/>
            <person name="Roberts G.P."/>
            <person name="Reslewic S."/>
            <person name="Schwartz D.C."/>
        </authorList>
    </citation>
    <scope>NUCLEOTIDE SEQUENCE [LARGE SCALE GENOMIC DNA]</scope>
    <source>
        <strain evidence="6">ATCC 11170 / ATH 1.1.1 / DSM 467 / LMG 4362 / NCIMB 8255 / S1</strain>
    </source>
</reference>
<dbReference type="Gene3D" id="3.40.309.10">
    <property type="entry name" value="Aldehyde Dehydrogenase, Chain A, domain 2"/>
    <property type="match status" value="1"/>
</dbReference>
<dbReference type="InterPro" id="IPR015590">
    <property type="entry name" value="Aldehyde_DH_dom"/>
</dbReference>
<dbReference type="GO" id="GO:0004030">
    <property type="term" value="F:aldehyde dehydrogenase [NAD(P)+] activity"/>
    <property type="evidence" value="ECO:0007669"/>
    <property type="project" value="InterPro"/>
</dbReference>
<keyword evidence="3 5" id="KW-0560">Oxidoreductase</keyword>
<organism evidence="5 6">
    <name type="scientific">Rhodospirillum rubrum (strain ATCC 11170 / ATH 1.1.1 / DSM 467 / LMG 4362 / NCIMB 8255 / S1)</name>
    <dbReference type="NCBI Taxonomy" id="269796"/>
    <lineage>
        <taxon>Bacteria</taxon>
        <taxon>Pseudomonadati</taxon>
        <taxon>Pseudomonadota</taxon>
        <taxon>Alphaproteobacteria</taxon>
        <taxon>Rhodospirillales</taxon>
        <taxon>Rhodospirillaceae</taxon>
        <taxon>Rhodospirillum</taxon>
    </lineage>
</organism>
<dbReference type="InterPro" id="IPR016162">
    <property type="entry name" value="Ald_DH_N"/>
</dbReference>
<dbReference type="InterPro" id="IPR016163">
    <property type="entry name" value="Ald_DH_C"/>
</dbReference>
<keyword evidence="6" id="KW-1185">Reference proteome</keyword>
<gene>
    <name evidence="5" type="ordered locus">Rru_A0462</name>
</gene>
<evidence type="ECO:0000256" key="3">
    <source>
        <dbReference type="ARBA" id="ARBA00023002"/>
    </source>
</evidence>
<dbReference type="EMBL" id="CP000230">
    <property type="protein sequence ID" value="ABC21267.1"/>
    <property type="molecule type" value="Genomic_DNA"/>
</dbReference>
<dbReference type="EC" id="1.2.1.16" evidence="5"/>
<dbReference type="EnsemblBacteria" id="ABC21267">
    <property type="protein sequence ID" value="ABC21267"/>
    <property type="gene ID" value="Rru_A0462"/>
</dbReference>
<evidence type="ECO:0000313" key="5">
    <source>
        <dbReference type="EMBL" id="ABC21267.1"/>
    </source>
</evidence>
<protein>
    <submittedName>
        <fullName evidence="5">Aldehyde dehydrogenase</fullName>
        <ecNumber evidence="5">1.2.1.16</ecNumber>
    </submittedName>
</protein>
<comment type="similarity">
    <text evidence="1">Belongs to the aldehyde dehydrogenase family.</text>
</comment>
<dbReference type="InterPro" id="IPR047110">
    <property type="entry name" value="GABD/Sad-like"/>
</dbReference>
<keyword evidence="2" id="KW-0521">NADP</keyword>
<dbReference type="InterPro" id="IPR044148">
    <property type="entry name" value="ALDH_GabD1-like"/>
</dbReference>
<dbReference type="eggNOG" id="COG1012">
    <property type="taxonomic scope" value="Bacteria"/>
</dbReference>
<dbReference type="InterPro" id="IPR016161">
    <property type="entry name" value="Ald_DH/histidinol_DH"/>
</dbReference>
<dbReference type="AlphaFoldDB" id="Q2RX78"/>
<dbReference type="PhylomeDB" id="Q2RX78"/>
<dbReference type="GO" id="GO:0004777">
    <property type="term" value="F:succinate-semialdehyde dehydrogenase (NAD+) activity"/>
    <property type="evidence" value="ECO:0007669"/>
    <property type="project" value="TreeGrafter"/>
</dbReference>
<dbReference type="SUPFAM" id="SSF53720">
    <property type="entry name" value="ALDH-like"/>
    <property type="match status" value="1"/>
</dbReference>
<sequence>MIGRRGTSRSWRRFLGNPTSWVGLAGAGRRRRVLPTHPPADHAGRSRLFQARAVLAEAIAIAGAPFMAYQTINPFDGSVVQTFQEFSDSELASALDSAADCFAGWRQTSFAERAAIAHKAAGLLREQSGDYARLITLEMGKRIEEAEGEVALSADIIDYYADHAEAFLKPQPLKPESGEAVIESSPLGVLFGVQPWNFPYYQLARFAAPNLMAGNVVMVKHAGCVPQCAQAFEKLWRDAGAPAGAYTNLVISYDQVNAVIDDPRIKGVALTGSADAGKSVAARAGQNLKKSTMELGGSDAFIVLEDADLDKTVEWAVWGKMNNMGQCCVAAKRFLVVDSLADRFLEKFQAALAGLKAGDPMDRATTLAPLSTEGALTKLVEQVDKAVSDGATLVMGGKRLDRPGFFMEPTILTDIAPDTAAFREEFFGPVALFFRVKDEDEAVALANDSDFGLGGSVFTQDVARGKRVAERIETGMVFINQPTWTAPDLPFGGINISGYGRELSGLGIQEFVNKKLVRVALIDAAA</sequence>
<dbReference type="PANTHER" id="PTHR43217">
    <property type="entry name" value="SUCCINATE SEMIALDEHYDE DEHYDROGENASE [NAD(P)+] SAD"/>
    <property type="match status" value="1"/>
</dbReference>
<accession>Q2RX78</accession>
<feature type="domain" description="Aldehyde dehydrogenase" evidence="4">
    <location>
        <begin position="69"/>
        <end position="517"/>
    </location>
</feature>
<dbReference type="PANTHER" id="PTHR43217:SF2">
    <property type="entry name" value="SUCCINATE-SEMIALDEHYDE DEHYDROGENASE [NADP(+)]"/>
    <property type="match status" value="1"/>
</dbReference>